<dbReference type="Proteomes" id="UP000188604">
    <property type="component" value="Chromosome"/>
</dbReference>
<name>A0A1U9KLP6_9PROT</name>
<organism evidence="1 2">
    <name type="scientific">Neoasaia chiangmaiensis</name>
    <dbReference type="NCBI Taxonomy" id="320497"/>
    <lineage>
        <taxon>Bacteria</taxon>
        <taxon>Pseudomonadati</taxon>
        <taxon>Pseudomonadota</taxon>
        <taxon>Alphaproteobacteria</taxon>
        <taxon>Acetobacterales</taxon>
        <taxon>Acetobacteraceae</taxon>
        <taxon>Neoasaia</taxon>
    </lineage>
</organism>
<dbReference type="InterPro" id="IPR009211">
    <property type="entry name" value="TagJ"/>
</dbReference>
<proteinExistence type="predicted"/>
<protein>
    <submittedName>
        <fullName evidence="1">Uncharacterized protein</fullName>
    </submittedName>
</protein>
<dbReference type="EMBL" id="CP014691">
    <property type="protein sequence ID" value="AQS86727.1"/>
    <property type="molecule type" value="Genomic_DNA"/>
</dbReference>
<accession>A0A1U9KLP6</accession>
<dbReference type="InterPro" id="IPR011990">
    <property type="entry name" value="TPR-like_helical_dom_sf"/>
</dbReference>
<dbReference type="AlphaFoldDB" id="A0A1U9KLP6"/>
<reference evidence="1 2" key="1">
    <citation type="submission" date="2016-03" db="EMBL/GenBank/DDBJ databases">
        <title>Acetic acid bacteria sequencing.</title>
        <authorList>
            <person name="Brandt J."/>
            <person name="Jakob F."/>
            <person name="Vogel R.F."/>
        </authorList>
    </citation>
    <scope>NUCLEOTIDE SEQUENCE [LARGE SCALE GENOMIC DNA]</scope>
    <source>
        <strain evidence="1 2">NBRC 101099</strain>
    </source>
</reference>
<sequence length="267" mass="28670">MTTPLSADDLFRQGDLDGAIAAATAAVKAAPSDAAPRLLLAEYSLFASDLQRAETLASALTSINPDMGLVAAEFRQLLRAEMQRRAILDDGAAPEFIGAPTDSQRESLRALAALRNGDREEATQAAEAAEAARPRVAGRSVQDGIDNVFDDFRDADDILCGSLEVLTTTGKCFWIPTEAFVEIMFHPPRRPRDLFWRRASVVVRNGPEGDVYLPSLYYPAGATTALRLGRETDWATGDGPVRGSGQRVFLAGDDALGVLQVSELSFG</sequence>
<dbReference type="Pfam" id="PF07024">
    <property type="entry name" value="ImpE"/>
    <property type="match status" value="1"/>
</dbReference>
<dbReference type="KEGG" id="nch:A0U93_00800"/>
<gene>
    <name evidence="1" type="ORF">A0U93_00800</name>
</gene>
<dbReference type="RefSeq" id="WP_077805690.1">
    <property type="nucleotide sequence ID" value="NZ_BJXS01000010.1"/>
</dbReference>
<dbReference type="Gene3D" id="1.25.40.10">
    <property type="entry name" value="Tetratricopeptide repeat domain"/>
    <property type="match status" value="1"/>
</dbReference>
<dbReference type="SUPFAM" id="SSF144059">
    <property type="entry name" value="ImpE-like"/>
    <property type="match status" value="1"/>
</dbReference>
<dbReference type="OrthoDB" id="5416084at2"/>
<keyword evidence="2" id="KW-1185">Reference proteome</keyword>
<dbReference type="STRING" id="320497.A0U93_00800"/>
<evidence type="ECO:0000313" key="1">
    <source>
        <dbReference type="EMBL" id="AQS86727.1"/>
    </source>
</evidence>
<dbReference type="PIRSF" id="PIRSF029288">
    <property type="entry name" value="SciE_ImpE"/>
    <property type="match status" value="1"/>
</dbReference>
<evidence type="ECO:0000313" key="2">
    <source>
        <dbReference type="Proteomes" id="UP000188604"/>
    </source>
</evidence>